<protein>
    <recommendedName>
        <fullName evidence="5">Pre-rRNA processing protein</fullName>
    </recommendedName>
</protein>
<keyword evidence="2" id="KW-0812">Transmembrane</keyword>
<evidence type="ECO:0000313" key="3">
    <source>
        <dbReference type="EMBL" id="TCD61106.1"/>
    </source>
</evidence>
<dbReference type="Proteomes" id="UP000292702">
    <property type="component" value="Unassembled WGS sequence"/>
</dbReference>
<dbReference type="STRING" id="92696.A0A4R0R4H1"/>
<feature type="compositionally biased region" description="Low complexity" evidence="1">
    <location>
        <begin position="31"/>
        <end position="44"/>
    </location>
</feature>
<dbReference type="OrthoDB" id="10039566at2759"/>
<dbReference type="AlphaFoldDB" id="A0A4R0R4H1"/>
<feature type="compositionally biased region" description="Pro residues" evidence="1">
    <location>
        <begin position="557"/>
        <end position="569"/>
    </location>
</feature>
<reference evidence="3 4" key="1">
    <citation type="submission" date="2018-11" db="EMBL/GenBank/DDBJ databases">
        <title>Genome assembly of Steccherinum ochraceum LE-BIN_3174, the white-rot fungus of the Steccherinaceae family (The Residual Polyporoid clade, Polyporales, Basidiomycota).</title>
        <authorList>
            <person name="Fedorova T.V."/>
            <person name="Glazunova O.A."/>
            <person name="Landesman E.O."/>
            <person name="Moiseenko K.V."/>
            <person name="Psurtseva N.V."/>
            <person name="Savinova O.S."/>
            <person name="Shakhova N.V."/>
            <person name="Tyazhelova T.V."/>
            <person name="Vasina D.V."/>
        </authorList>
    </citation>
    <scope>NUCLEOTIDE SEQUENCE [LARGE SCALE GENOMIC DNA]</scope>
    <source>
        <strain evidence="3 4">LE-BIN_3174</strain>
    </source>
</reference>
<keyword evidence="2" id="KW-1133">Transmembrane helix</keyword>
<keyword evidence="2" id="KW-0472">Membrane</keyword>
<evidence type="ECO:0008006" key="5">
    <source>
        <dbReference type="Google" id="ProtNLM"/>
    </source>
</evidence>
<accession>A0A4R0R4H1</accession>
<evidence type="ECO:0000313" key="4">
    <source>
        <dbReference type="Proteomes" id="UP000292702"/>
    </source>
</evidence>
<dbReference type="EMBL" id="RWJN01000504">
    <property type="protein sequence ID" value="TCD61106.1"/>
    <property type="molecule type" value="Genomic_DNA"/>
</dbReference>
<feature type="region of interest" description="Disordered" evidence="1">
    <location>
        <begin position="1"/>
        <end position="54"/>
    </location>
</feature>
<comment type="caution">
    <text evidence="3">The sequence shown here is derived from an EMBL/GenBank/DDBJ whole genome shotgun (WGS) entry which is preliminary data.</text>
</comment>
<sequence>MASPQSDEPPPQDKGKSRASADVQDPTERTPLLSNSPSSSRSRSVTGDEEARLLASRTRPTTPLLSKLLSVFFVSLSSCVLIFVFLALLAFSYGSGASREAPDALVQRALVVRGPDKIDVLNISHSDGIWLQVDGRVGIDAGAALGVNTDVEDGLLKDIWKSIGRWGIERVDRISVNTSTVSVFSEHGHLAEVSFPGVTLPLTANPPDDPSWLTPISVPVLIQPTKDLGTLARFVRDSWRDGIVNVRAVVNETVVDALGGWLHLSREHVSSTVRITLPHLPPPDRIPVTLKSFLIESTPTHLALSGNATILNPVPEDMNIHATLPELPFTVSLPTNDTAEPIANVWTAPIAITHPNISLFLSGEVTSIPPAAQPALSHFLSLYLAAQPNPIVISTPYLPDLTFPSLFPAPNPKPQVLRNVTIRNMMVRYSSDGKGTMLASGTVFGRAVLPKGINVGLDVTRIFPDVLVFDGEVSKDGEEEDPTKEDGQDSRSRPHLPHIPHPRIPRLSDIPSLPRPTLPSLPSSLPLPLPSELPKPRIPFPALPIGHSHPQAHDHPPPPAPPLPSPLPPRAFAHIRPDDWLPATCTRVEGDPEEGTAVEVEAKIVDVPLQVLEGREKEFRSFVGKVIFSTQGALAGVQGTAAVGVRIEGLPFRHGSDDGGEMELTGLPFEGRVRVGKRAAF</sequence>
<feature type="transmembrane region" description="Helical" evidence="2">
    <location>
        <begin position="68"/>
        <end position="93"/>
    </location>
</feature>
<feature type="compositionally biased region" description="Pro residues" evidence="1">
    <location>
        <begin position="513"/>
        <end position="542"/>
    </location>
</feature>
<feature type="region of interest" description="Disordered" evidence="1">
    <location>
        <begin position="473"/>
        <end position="570"/>
    </location>
</feature>
<gene>
    <name evidence="3" type="ORF">EIP91_009023</name>
</gene>
<name>A0A4R0R4H1_9APHY</name>
<feature type="compositionally biased region" description="Basic residues" evidence="1">
    <location>
        <begin position="493"/>
        <end position="504"/>
    </location>
</feature>
<proteinExistence type="predicted"/>
<evidence type="ECO:0000256" key="1">
    <source>
        <dbReference type="SAM" id="MobiDB-lite"/>
    </source>
</evidence>
<evidence type="ECO:0000256" key="2">
    <source>
        <dbReference type="SAM" id="Phobius"/>
    </source>
</evidence>
<keyword evidence="4" id="KW-1185">Reference proteome</keyword>
<organism evidence="3 4">
    <name type="scientific">Steccherinum ochraceum</name>
    <dbReference type="NCBI Taxonomy" id="92696"/>
    <lineage>
        <taxon>Eukaryota</taxon>
        <taxon>Fungi</taxon>
        <taxon>Dikarya</taxon>
        <taxon>Basidiomycota</taxon>
        <taxon>Agaricomycotina</taxon>
        <taxon>Agaricomycetes</taxon>
        <taxon>Polyporales</taxon>
        <taxon>Steccherinaceae</taxon>
        <taxon>Steccherinum</taxon>
    </lineage>
</organism>